<evidence type="ECO:0000313" key="1">
    <source>
        <dbReference type="EMBL" id="MDQ0313667.1"/>
    </source>
</evidence>
<evidence type="ECO:0008006" key="3">
    <source>
        <dbReference type="Google" id="ProtNLM"/>
    </source>
</evidence>
<sequence length="121" mass="12779">MGTIVTWPGASGTSYRTELFPIGTQFNAVSGVYILCASTSPDRWTALYVGETQSLYDRLNANPGAHDGIVCASGCGATHIAVMRADGDALRLLVETDLRHSLNPPCNKQSVPAKTIADILG</sequence>
<protein>
    <recommendedName>
        <fullName evidence="3">GIY-YIG nuclease family protein</fullName>
    </recommendedName>
</protein>
<accession>A0AAE3VKF7</accession>
<dbReference type="EMBL" id="JAUSUL010000001">
    <property type="protein sequence ID" value="MDQ0313667.1"/>
    <property type="molecule type" value="Genomic_DNA"/>
</dbReference>
<evidence type="ECO:0000313" key="2">
    <source>
        <dbReference type="Proteomes" id="UP001229244"/>
    </source>
</evidence>
<keyword evidence="2" id="KW-1185">Reference proteome</keyword>
<reference evidence="1" key="1">
    <citation type="submission" date="2023-07" db="EMBL/GenBank/DDBJ databases">
        <title>Genomic Encyclopedia of Type Strains, Phase IV (KMG-IV): sequencing the most valuable type-strain genomes for metagenomic binning, comparative biology and taxonomic classification.</title>
        <authorList>
            <person name="Goeker M."/>
        </authorList>
    </citation>
    <scope>NUCLEOTIDE SEQUENCE</scope>
    <source>
        <strain evidence="1">DSM 21202</strain>
    </source>
</reference>
<name>A0AAE3VKF7_9HYPH</name>
<comment type="caution">
    <text evidence="1">The sequence shown here is derived from an EMBL/GenBank/DDBJ whole genome shotgun (WGS) entry which is preliminary data.</text>
</comment>
<dbReference type="AlphaFoldDB" id="A0AAE3VKF7"/>
<dbReference type="Proteomes" id="UP001229244">
    <property type="component" value="Unassembled WGS sequence"/>
</dbReference>
<gene>
    <name evidence="1" type="ORF">J2S73_000104</name>
</gene>
<organism evidence="1 2">
    <name type="scientific">Amorphus orientalis</name>
    <dbReference type="NCBI Taxonomy" id="649198"/>
    <lineage>
        <taxon>Bacteria</taxon>
        <taxon>Pseudomonadati</taxon>
        <taxon>Pseudomonadota</taxon>
        <taxon>Alphaproteobacteria</taxon>
        <taxon>Hyphomicrobiales</taxon>
        <taxon>Amorphaceae</taxon>
        <taxon>Amorphus</taxon>
    </lineage>
</organism>
<proteinExistence type="predicted"/>